<dbReference type="SMART" id="SM00028">
    <property type="entry name" value="TPR"/>
    <property type="match status" value="7"/>
</dbReference>
<dbReference type="InterPro" id="IPR011990">
    <property type="entry name" value="TPR-like_helical_dom_sf"/>
</dbReference>
<dbReference type="Ensembl" id="ENSCLAT00000013582.1">
    <property type="protein sequence ID" value="ENSCLAP00000013429.1"/>
    <property type="gene ID" value="ENSCLAG00000009282.1"/>
</dbReference>
<evidence type="ECO:0000256" key="3">
    <source>
        <dbReference type="ARBA" id="ARBA00038336"/>
    </source>
</evidence>
<dbReference type="Pfam" id="PF13176">
    <property type="entry name" value="TPR_7"/>
    <property type="match status" value="1"/>
</dbReference>
<gene>
    <name evidence="5" type="primary">Ifit1</name>
</gene>
<dbReference type="RefSeq" id="XP_005385907.1">
    <property type="nucleotide sequence ID" value="XM_005385850.2"/>
</dbReference>
<evidence type="ECO:0000256" key="2">
    <source>
        <dbReference type="ARBA" id="ARBA00022803"/>
    </source>
</evidence>
<dbReference type="GeneTree" id="ENSGT00950000182946"/>
<dbReference type="GO" id="GO:0003723">
    <property type="term" value="F:RNA binding"/>
    <property type="evidence" value="ECO:0007669"/>
    <property type="project" value="TreeGrafter"/>
</dbReference>
<reference evidence="5" key="2">
    <citation type="submission" date="2025-09" db="UniProtKB">
        <authorList>
            <consortium name="Ensembl"/>
        </authorList>
    </citation>
    <scope>IDENTIFICATION</scope>
</reference>
<evidence type="ECO:0000256" key="4">
    <source>
        <dbReference type="PROSITE-ProRule" id="PRU00339"/>
    </source>
</evidence>
<sequence length="478" mass="55491">MSKYIDDNQVKDYLVQLKCHFTWELAIEEAEIPDLESRVLEEIEFLDTKYSVGIHNLLAYVEHLKGQNDKALQSLKDAESLIQREHTDQSDMRSLVTWGNYAWVYYHVGRLADAKMYLDKVQKVCKKFSSPFYYRMECPELDCEEGWALLKCGRKNYERAQACFQNALEMEPENPEFNTGYAITTYRLDYFNTVYKNGEAPSLDSLKKAVRLNPEDTYIKVLLALKLQDMGQQTEGEKYVEEALSHKSSQTYIFRYAAIFYRKASCVDKALELLQEALQAIPDSAFLNHQVGLCYRAKVMQIKKATNMQPRGQDREDMDEYIRLAIFYLKFALKQKPVFDIALLHLALMYIEAGKYREAEDTFQKLLSMTPHEKSILQRGHFSYGKFHEYQRRSDTDAIRHYLKATQIGELSFITDKSINSLEKLALRKLQRNAFDTEGLSLLEYVHKLKGKRNEALEYSEEALSLAPHSEEAGGSDP</sequence>
<comment type="similarity">
    <text evidence="3">Belongs to the IFIT family.</text>
</comment>
<protein>
    <recommendedName>
        <fullName evidence="7">Interferon-induced protein with tetratricopeptide repeats 1</fullName>
    </recommendedName>
</protein>
<dbReference type="FunFam" id="1.25.40.10:FF:000026">
    <property type="entry name" value="Interferon-induced protein with tetratricopeptide repeats 5"/>
    <property type="match status" value="1"/>
</dbReference>
<dbReference type="GO" id="GO:0005829">
    <property type="term" value="C:cytosol"/>
    <property type="evidence" value="ECO:0007669"/>
    <property type="project" value="TreeGrafter"/>
</dbReference>
<dbReference type="SUPFAM" id="SSF48452">
    <property type="entry name" value="TPR-like"/>
    <property type="match status" value="2"/>
</dbReference>
<dbReference type="Gene3D" id="1.25.40.10">
    <property type="entry name" value="Tetratricopeptide repeat domain"/>
    <property type="match status" value="3"/>
</dbReference>
<keyword evidence="1" id="KW-0677">Repeat</keyword>
<keyword evidence="2 4" id="KW-0802">TPR repeat</keyword>
<dbReference type="InterPro" id="IPR019734">
    <property type="entry name" value="TPR_rpt"/>
</dbReference>
<dbReference type="PANTHER" id="PTHR10271">
    <property type="entry name" value="INTERFERON-INDUCED PROTEIN WITH TETRATRICOPEPTIDE REPEATS"/>
    <property type="match status" value="1"/>
</dbReference>
<evidence type="ECO:0000256" key="1">
    <source>
        <dbReference type="ARBA" id="ARBA00022737"/>
    </source>
</evidence>
<dbReference type="OrthoDB" id="10043504at2759"/>
<dbReference type="OMA" id="DHQVKDS"/>
<dbReference type="PROSITE" id="PS50005">
    <property type="entry name" value="TPR"/>
    <property type="match status" value="1"/>
</dbReference>
<dbReference type="CTD" id="3434"/>
<dbReference type="GeneID" id="102016075"/>
<dbReference type="Proteomes" id="UP000694398">
    <property type="component" value="Unassembled WGS sequence"/>
</dbReference>
<reference evidence="5" key="1">
    <citation type="submission" date="2025-08" db="UniProtKB">
        <authorList>
            <consortium name="Ensembl"/>
        </authorList>
    </citation>
    <scope>IDENTIFICATION</scope>
</reference>
<dbReference type="GO" id="GO:0051607">
    <property type="term" value="P:defense response to virus"/>
    <property type="evidence" value="ECO:0007669"/>
    <property type="project" value="TreeGrafter"/>
</dbReference>
<accession>A0A8C2YPC5</accession>
<evidence type="ECO:0000313" key="5">
    <source>
        <dbReference type="Ensembl" id="ENSCLAP00000013429.1"/>
    </source>
</evidence>
<feature type="repeat" description="TPR" evidence="4">
    <location>
        <begin position="340"/>
        <end position="373"/>
    </location>
</feature>
<keyword evidence="6" id="KW-1185">Reference proteome</keyword>
<evidence type="ECO:0000313" key="6">
    <source>
        <dbReference type="Proteomes" id="UP000694398"/>
    </source>
</evidence>
<proteinExistence type="inferred from homology"/>
<dbReference type="PANTHER" id="PTHR10271:SF34">
    <property type="entry name" value="INTERFERON-INDUCED PROTEIN WITH TETRATRICOPEPTIDE REPEATS 1"/>
    <property type="match status" value="1"/>
</dbReference>
<name>A0A8C2YPC5_CHILA</name>
<evidence type="ECO:0008006" key="7">
    <source>
        <dbReference type="Google" id="ProtNLM"/>
    </source>
</evidence>
<organism evidence="5 6">
    <name type="scientific">Chinchilla lanigera</name>
    <name type="common">Long-tailed chinchilla</name>
    <name type="synonym">Chinchilla villidera</name>
    <dbReference type="NCBI Taxonomy" id="34839"/>
    <lineage>
        <taxon>Eukaryota</taxon>
        <taxon>Metazoa</taxon>
        <taxon>Chordata</taxon>
        <taxon>Craniata</taxon>
        <taxon>Vertebrata</taxon>
        <taxon>Euteleostomi</taxon>
        <taxon>Mammalia</taxon>
        <taxon>Eutheria</taxon>
        <taxon>Euarchontoglires</taxon>
        <taxon>Glires</taxon>
        <taxon>Rodentia</taxon>
        <taxon>Hystricomorpha</taxon>
        <taxon>Chinchillidae</taxon>
        <taxon>Chinchilla</taxon>
    </lineage>
</organism>
<dbReference type="AlphaFoldDB" id="A0A8C2YPC5"/>